<protein>
    <submittedName>
        <fullName evidence="5">Methyl-accepting chemotaxis protein</fullName>
    </submittedName>
</protein>
<proteinExistence type="inferred from homology"/>
<evidence type="ECO:0000256" key="3">
    <source>
        <dbReference type="PROSITE-ProRule" id="PRU00284"/>
    </source>
</evidence>
<evidence type="ECO:0000313" key="5">
    <source>
        <dbReference type="EMBL" id="AAM23914.1"/>
    </source>
</evidence>
<accession>Q8RC06</accession>
<dbReference type="GO" id="GO:0006935">
    <property type="term" value="P:chemotaxis"/>
    <property type="evidence" value="ECO:0007669"/>
    <property type="project" value="InterPro"/>
</dbReference>
<dbReference type="eggNOG" id="COG0840">
    <property type="taxonomic scope" value="Bacteria"/>
</dbReference>
<dbReference type="SMART" id="SM00283">
    <property type="entry name" value="MA"/>
    <property type="match status" value="1"/>
</dbReference>
<dbReference type="Gene3D" id="3.40.50.720">
    <property type="entry name" value="NAD(P)-binding Rossmann-like Domain"/>
    <property type="match status" value="1"/>
</dbReference>
<dbReference type="GO" id="GO:0000166">
    <property type="term" value="F:nucleotide binding"/>
    <property type="evidence" value="ECO:0007669"/>
    <property type="project" value="InterPro"/>
</dbReference>
<dbReference type="PANTHER" id="PTHR32089:SF112">
    <property type="entry name" value="LYSOZYME-LIKE PROTEIN-RELATED"/>
    <property type="match status" value="1"/>
</dbReference>
<dbReference type="SUPFAM" id="SSF51735">
    <property type="entry name" value="NAD(P)-binding Rossmann-fold domains"/>
    <property type="match status" value="1"/>
</dbReference>
<dbReference type="SUPFAM" id="SSF58104">
    <property type="entry name" value="Methyl-accepting chemotaxis protein (MCP) signaling domain"/>
    <property type="match status" value="1"/>
</dbReference>
<dbReference type="Pfam" id="PF00015">
    <property type="entry name" value="MCPsignal"/>
    <property type="match status" value="1"/>
</dbReference>
<dbReference type="InterPro" id="IPR004090">
    <property type="entry name" value="Chemotax_Me-accpt_rcpt"/>
</dbReference>
<dbReference type="PRINTS" id="PR00260">
    <property type="entry name" value="CHEMTRNSDUCR"/>
</dbReference>
<name>Q8RC06_CALS4</name>
<organism evidence="5 6">
    <name type="scientific">Caldanaerobacter subterraneus subsp. tengcongensis (strain DSM 15242 / JCM 11007 / NBRC 100824 / MB4)</name>
    <name type="common">Thermoanaerobacter tengcongensis</name>
    <dbReference type="NCBI Taxonomy" id="273068"/>
    <lineage>
        <taxon>Bacteria</taxon>
        <taxon>Bacillati</taxon>
        <taxon>Bacillota</taxon>
        <taxon>Clostridia</taxon>
        <taxon>Thermoanaerobacterales</taxon>
        <taxon>Thermoanaerobacteraceae</taxon>
        <taxon>Caldanaerobacter</taxon>
    </lineage>
</organism>
<dbReference type="eggNOG" id="COG1063">
    <property type="taxonomic scope" value="Bacteria"/>
</dbReference>
<keyword evidence="1 3" id="KW-0807">Transducer</keyword>
<dbReference type="GO" id="GO:0004888">
    <property type="term" value="F:transmembrane signaling receptor activity"/>
    <property type="evidence" value="ECO:0007669"/>
    <property type="project" value="InterPro"/>
</dbReference>
<dbReference type="GO" id="GO:0007165">
    <property type="term" value="P:signal transduction"/>
    <property type="evidence" value="ECO:0007669"/>
    <property type="project" value="UniProtKB-KW"/>
</dbReference>
<dbReference type="AlphaFoldDB" id="Q8RC06"/>
<keyword evidence="6" id="KW-1185">Reference proteome</keyword>
<feature type="domain" description="Methyl-accepting transducer" evidence="4">
    <location>
        <begin position="110"/>
        <end position="284"/>
    </location>
</feature>
<reference evidence="5 6" key="1">
    <citation type="journal article" date="2002" name="Genome Res.">
        <title>A complete sequence of the T. tengcongensis genome.</title>
        <authorList>
            <person name="Bao Q."/>
            <person name="Tian Y."/>
            <person name="Li W."/>
            <person name="Xu Z."/>
            <person name="Xuan Z."/>
            <person name="Hu S."/>
            <person name="Dong W."/>
            <person name="Yang J."/>
            <person name="Chen Y."/>
            <person name="Xue Y."/>
            <person name="Xu Y."/>
            <person name="Lai X."/>
            <person name="Huang L."/>
            <person name="Dong X."/>
            <person name="Ma Y."/>
            <person name="Ling L."/>
            <person name="Tan H."/>
            <person name="Chen R."/>
            <person name="Wang J."/>
            <person name="Yu J."/>
            <person name="Yang H."/>
        </authorList>
    </citation>
    <scope>NUCLEOTIDE SEQUENCE [LARGE SCALE GENOMIC DNA]</scope>
    <source>
        <strain evidence="6">DSM 15242 / JCM 11007 / NBRC 100824 / MB4</strain>
    </source>
</reference>
<dbReference type="InterPro" id="IPR004089">
    <property type="entry name" value="MCPsignal_dom"/>
</dbReference>
<evidence type="ECO:0000313" key="6">
    <source>
        <dbReference type="Proteomes" id="UP000000555"/>
    </source>
</evidence>
<dbReference type="OrthoDB" id="3192at2"/>
<evidence type="ECO:0000256" key="1">
    <source>
        <dbReference type="ARBA" id="ARBA00023224"/>
    </source>
</evidence>
<dbReference type="KEGG" id="tte:TTE0646"/>
<dbReference type="EMBL" id="AE008691">
    <property type="protein sequence ID" value="AAM23914.1"/>
    <property type="molecule type" value="Genomic_DNA"/>
</dbReference>
<dbReference type="GO" id="GO:0016020">
    <property type="term" value="C:membrane"/>
    <property type="evidence" value="ECO:0007669"/>
    <property type="project" value="InterPro"/>
</dbReference>
<evidence type="ECO:0000259" key="4">
    <source>
        <dbReference type="PROSITE" id="PS50111"/>
    </source>
</evidence>
<dbReference type="PROSITE" id="PS50111">
    <property type="entry name" value="CHEMOTAXIS_TRANSDUC_2"/>
    <property type="match status" value="1"/>
</dbReference>
<dbReference type="HOGENOM" id="CLU_085649_0_0_9"/>
<dbReference type="Gene3D" id="1.10.287.950">
    <property type="entry name" value="Methyl-accepting chemotaxis protein"/>
    <property type="match status" value="1"/>
</dbReference>
<dbReference type="RefSeq" id="WP_011025056.1">
    <property type="nucleotide sequence ID" value="NC_003869.1"/>
</dbReference>
<dbReference type="InterPro" id="IPR000683">
    <property type="entry name" value="Gfo/Idh/MocA-like_OxRdtase_N"/>
</dbReference>
<evidence type="ECO:0000256" key="2">
    <source>
        <dbReference type="ARBA" id="ARBA00029447"/>
    </source>
</evidence>
<dbReference type="Proteomes" id="UP000000555">
    <property type="component" value="Chromosome"/>
</dbReference>
<sequence length="284" mass="30522">MNIGIVGAGKGGTAILKAIYGLPEVFVAGVVDIDENAPGMKLAREKGIRTFTNCVDLLKMPQLDLVIEVTGNPKVQEILYTHKSENTVVIDANAAKLMMNVVQSKEEMTKKLYMQAQELAKEAEKLGNAVKEIKGAAQNVAEGAEELALMSANLNDSANNARNYTQNIGEVLSFIKRVASQTKLLGLNAAIEAARAGEHGRGFAVVAEEVRKLAEESAQAVEQIGNILKNIENSVEAIVNEISKTTQIAELQAGSTQQIVSEIMELEHTADNLKKVANQLINLS</sequence>
<dbReference type="STRING" id="273068.TTE0646"/>
<dbReference type="PANTHER" id="PTHR32089">
    <property type="entry name" value="METHYL-ACCEPTING CHEMOTAXIS PROTEIN MCPB"/>
    <property type="match status" value="1"/>
</dbReference>
<comment type="similarity">
    <text evidence="2">Belongs to the methyl-accepting chemotaxis (MCP) protein family.</text>
</comment>
<dbReference type="InterPro" id="IPR036291">
    <property type="entry name" value="NAD(P)-bd_dom_sf"/>
</dbReference>
<dbReference type="Pfam" id="PF01408">
    <property type="entry name" value="GFO_IDH_MocA"/>
    <property type="match status" value="1"/>
</dbReference>
<gene>
    <name evidence="5" type="primary">Tar3</name>
    <name evidence="5" type="ordered locus">TTE0646</name>
</gene>